<evidence type="ECO:0008006" key="4">
    <source>
        <dbReference type="Google" id="ProtNLM"/>
    </source>
</evidence>
<dbReference type="Proteomes" id="UP000297396">
    <property type="component" value="Unassembled WGS sequence"/>
</dbReference>
<dbReference type="OrthoDB" id="5683462at2"/>
<accession>A0A4Y9K262</accession>
<evidence type="ECO:0000313" key="3">
    <source>
        <dbReference type="Proteomes" id="UP000297396"/>
    </source>
</evidence>
<gene>
    <name evidence="2" type="ORF">E4T80_03090</name>
</gene>
<keyword evidence="1" id="KW-0812">Transmembrane</keyword>
<comment type="caution">
    <text evidence="2">The sequence shown here is derived from an EMBL/GenBank/DDBJ whole genome shotgun (WGS) entry which is preliminary data.</text>
</comment>
<keyword evidence="1" id="KW-1133">Transmembrane helix</keyword>
<protein>
    <recommendedName>
        <fullName evidence="4">Holin</fullName>
    </recommendedName>
</protein>
<proteinExistence type="predicted"/>
<evidence type="ECO:0000256" key="1">
    <source>
        <dbReference type="SAM" id="Phobius"/>
    </source>
</evidence>
<name>A0A4Y9K262_9PAST</name>
<feature type="transmembrane region" description="Helical" evidence="1">
    <location>
        <begin position="27"/>
        <end position="45"/>
    </location>
</feature>
<evidence type="ECO:0000313" key="2">
    <source>
        <dbReference type="EMBL" id="TFV12093.1"/>
    </source>
</evidence>
<sequence length="89" mass="10320">MKDAGIQSYAWNGLTGWLAWLGDQQNLMLISLALGIITALVNMYSKCQEGRVKRRQEEQAEALFVQETRHREELHHAKLQQLKRGLRDE</sequence>
<keyword evidence="1" id="KW-0472">Membrane</keyword>
<dbReference type="EMBL" id="SPPA01000005">
    <property type="protein sequence ID" value="TFV12093.1"/>
    <property type="molecule type" value="Genomic_DNA"/>
</dbReference>
<dbReference type="AlphaFoldDB" id="A0A4Y9K262"/>
<organism evidence="2 3">
    <name type="scientific">Muribacter muris</name>
    <dbReference type="NCBI Taxonomy" id="67855"/>
    <lineage>
        <taxon>Bacteria</taxon>
        <taxon>Pseudomonadati</taxon>
        <taxon>Pseudomonadota</taxon>
        <taxon>Gammaproteobacteria</taxon>
        <taxon>Pasteurellales</taxon>
        <taxon>Pasteurellaceae</taxon>
        <taxon>Muribacter</taxon>
    </lineage>
</organism>
<reference evidence="2 3" key="1">
    <citation type="submission" date="2019-03" db="EMBL/GenBank/DDBJ databases">
        <title>Diversity of the mouse oral microbiome.</title>
        <authorList>
            <person name="Joseph S."/>
            <person name="Aduse-Opoku J."/>
            <person name="Curtis M."/>
            <person name="Wade W."/>
            <person name="Hashim A."/>
        </authorList>
    </citation>
    <scope>NUCLEOTIDE SEQUENCE [LARGE SCALE GENOMIC DNA]</scope>
    <source>
        <strain evidence="2 3">WT12</strain>
    </source>
</reference>